<dbReference type="Proteomes" id="UP000622890">
    <property type="component" value="Unassembled WGS sequence"/>
</dbReference>
<dbReference type="RefSeq" id="WP_200592943.1">
    <property type="nucleotide sequence ID" value="NZ_JAEPBG010000006.1"/>
</dbReference>
<organism evidence="1 2">
    <name type="scientific">Noviherbaspirillum pedocola</name>
    <dbReference type="NCBI Taxonomy" id="2801341"/>
    <lineage>
        <taxon>Bacteria</taxon>
        <taxon>Pseudomonadati</taxon>
        <taxon>Pseudomonadota</taxon>
        <taxon>Betaproteobacteria</taxon>
        <taxon>Burkholderiales</taxon>
        <taxon>Oxalobacteraceae</taxon>
        <taxon>Noviherbaspirillum</taxon>
    </lineage>
</organism>
<name>A0A934W6A9_9BURK</name>
<dbReference type="EMBL" id="JAEPBG010000006">
    <property type="protein sequence ID" value="MBK4735987.1"/>
    <property type="molecule type" value="Genomic_DNA"/>
</dbReference>
<gene>
    <name evidence="1" type="ORF">JJB74_15305</name>
</gene>
<dbReference type="AlphaFoldDB" id="A0A934W6A9"/>
<comment type="caution">
    <text evidence="1">The sequence shown here is derived from an EMBL/GenBank/DDBJ whole genome shotgun (WGS) entry which is preliminary data.</text>
</comment>
<reference evidence="1" key="1">
    <citation type="submission" date="2021-01" db="EMBL/GenBank/DDBJ databases">
        <title>Genome sequence of strain Noviherbaspirillum sp. DKR-6.</title>
        <authorList>
            <person name="Chaudhary D.K."/>
        </authorList>
    </citation>
    <scope>NUCLEOTIDE SEQUENCE</scope>
    <source>
        <strain evidence="1">DKR-6</strain>
    </source>
</reference>
<protein>
    <submittedName>
        <fullName evidence="1">Uncharacterized protein</fullName>
    </submittedName>
</protein>
<sequence>MTFAIKVRGPGKTGATLSQEQFDGCEDILVKLMNQELSVKAADAAIAVKCEEVGLPLQFA</sequence>
<proteinExistence type="predicted"/>
<evidence type="ECO:0000313" key="1">
    <source>
        <dbReference type="EMBL" id="MBK4735987.1"/>
    </source>
</evidence>
<evidence type="ECO:0000313" key="2">
    <source>
        <dbReference type="Proteomes" id="UP000622890"/>
    </source>
</evidence>
<accession>A0A934W6A9</accession>
<keyword evidence="2" id="KW-1185">Reference proteome</keyword>